<proteinExistence type="predicted"/>
<name>A0A7C4W7T9_9BACT</name>
<dbReference type="EMBL" id="DSUH01000373">
    <property type="protein sequence ID" value="HGU34377.1"/>
    <property type="molecule type" value="Genomic_DNA"/>
</dbReference>
<dbReference type="GO" id="GO:0000976">
    <property type="term" value="F:transcription cis-regulatory region binding"/>
    <property type="evidence" value="ECO:0007669"/>
    <property type="project" value="TreeGrafter"/>
</dbReference>
<comment type="caution">
    <text evidence="8">The sequence shown here is derived from an EMBL/GenBank/DDBJ whole genome shotgun (WGS) entry which is preliminary data.</text>
</comment>
<dbReference type="PANTHER" id="PTHR48111:SF1">
    <property type="entry name" value="TWO-COMPONENT RESPONSE REGULATOR ORR33"/>
    <property type="match status" value="1"/>
</dbReference>
<dbReference type="Pfam" id="PF00072">
    <property type="entry name" value="Response_reg"/>
    <property type="match status" value="1"/>
</dbReference>
<evidence type="ECO:0000256" key="6">
    <source>
        <dbReference type="PROSITE-ProRule" id="PRU00169"/>
    </source>
</evidence>
<dbReference type="InterPro" id="IPR039420">
    <property type="entry name" value="WalR-like"/>
</dbReference>
<reference evidence="8" key="1">
    <citation type="journal article" date="2020" name="mSystems">
        <title>Genome- and Community-Level Interaction Insights into Carbon Utilization and Element Cycling Functions of Hydrothermarchaeota in Hydrothermal Sediment.</title>
        <authorList>
            <person name="Zhou Z."/>
            <person name="Liu Y."/>
            <person name="Xu W."/>
            <person name="Pan J."/>
            <person name="Luo Z.H."/>
            <person name="Li M."/>
        </authorList>
    </citation>
    <scope>NUCLEOTIDE SEQUENCE [LARGE SCALE GENOMIC DNA]</scope>
    <source>
        <strain evidence="8">SpSt-477</strain>
    </source>
</reference>
<dbReference type="GO" id="GO:0006355">
    <property type="term" value="P:regulation of DNA-templated transcription"/>
    <property type="evidence" value="ECO:0007669"/>
    <property type="project" value="TreeGrafter"/>
</dbReference>
<evidence type="ECO:0000313" key="8">
    <source>
        <dbReference type="EMBL" id="HGU34377.1"/>
    </source>
</evidence>
<dbReference type="PROSITE" id="PS50110">
    <property type="entry name" value="RESPONSE_REGULATORY"/>
    <property type="match status" value="1"/>
</dbReference>
<evidence type="ECO:0000259" key="7">
    <source>
        <dbReference type="PROSITE" id="PS50110"/>
    </source>
</evidence>
<evidence type="ECO:0000256" key="1">
    <source>
        <dbReference type="ARBA" id="ARBA00022553"/>
    </source>
</evidence>
<accession>A0A7C4W7T9</accession>
<dbReference type="InterPro" id="IPR011006">
    <property type="entry name" value="CheY-like_superfamily"/>
</dbReference>
<feature type="domain" description="Response regulatory" evidence="7">
    <location>
        <begin position="5"/>
        <end position="120"/>
    </location>
</feature>
<keyword evidence="5" id="KW-0804">Transcription</keyword>
<keyword evidence="2" id="KW-0902">Two-component regulatory system</keyword>
<dbReference type="GO" id="GO:0000156">
    <property type="term" value="F:phosphorelay response regulator activity"/>
    <property type="evidence" value="ECO:0007669"/>
    <property type="project" value="TreeGrafter"/>
</dbReference>
<sequence length="130" mass="14677">MKRYRVLVVDDETDFLETLVLRLNRRGYEAVGVESGEKALEALKNQDFDVIVLDIKMPGGMDGIETLREIKKSCPEPEVILLTGHGSIETSIEGVKLGAFDYLLKPVRIDELLEKMTLALEKQELEEEKA</sequence>
<evidence type="ECO:0000256" key="5">
    <source>
        <dbReference type="ARBA" id="ARBA00023163"/>
    </source>
</evidence>
<keyword evidence="1 6" id="KW-0597">Phosphoprotein</keyword>
<dbReference type="Gene3D" id="3.40.50.2300">
    <property type="match status" value="1"/>
</dbReference>
<protein>
    <submittedName>
        <fullName evidence="8">Response regulator</fullName>
    </submittedName>
</protein>
<keyword evidence="4" id="KW-0238">DNA-binding</keyword>
<dbReference type="SUPFAM" id="SSF52172">
    <property type="entry name" value="CheY-like"/>
    <property type="match status" value="1"/>
</dbReference>
<dbReference type="GO" id="GO:0005829">
    <property type="term" value="C:cytosol"/>
    <property type="evidence" value="ECO:0007669"/>
    <property type="project" value="TreeGrafter"/>
</dbReference>
<dbReference type="AlphaFoldDB" id="A0A7C4W7T9"/>
<dbReference type="PANTHER" id="PTHR48111">
    <property type="entry name" value="REGULATOR OF RPOS"/>
    <property type="match status" value="1"/>
</dbReference>
<evidence type="ECO:0000256" key="3">
    <source>
        <dbReference type="ARBA" id="ARBA00023015"/>
    </source>
</evidence>
<organism evidence="8">
    <name type="scientific">Desulfatirhabdium butyrativorans</name>
    <dbReference type="NCBI Taxonomy" id="340467"/>
    <lineage>
        <taxon>Bacteria</taxon>
        <taxon>Pseudomonadati</taxon>
        <taxon>Thermodesulfobacteriota</taxon>
        <taxon>Desulfobacteria</taxon>
        <taxon>Desulfobacterales</taxon>
        <taxon>Desulfatirhabdiaceae</taxon>
        <taxon>Desulfatirhabdium</taxon>
    </lineage>
</organism>
<dbReference type="SMART" id="SM00448">
    <property type="entry name" value="REC"/>
    <property type="match status" value="1"/>
</dbReference>
<gene>
    <name evidence="8" type="ORF">ENS29_16250</name>
</gene>
<keyword evidence="3" id="KW-0805">Transcription regulation</keyword>
<evidence type="ECO:0000256" key="2">
    <source>
        <dbReference type="ARBA" id="ARBA00023012"/>
    </source>
</evidence>
<evidence type="ECO:0000256" key="4">
    <source>
        <dbReference type="ARBA" id="ARBA00023125"/>
    </source>
</evidence>
<dbReference type="GO" id="GO:0032993">
    <property type="term" value="C:protein-DNA complex"/>
    <property type="evidence" value="ECO:0007669"/>
    <property type="project" value="TreeGrafter"/>
</dbReference>
<feature type="modified residue" description="4-aspartylphosphate" evidence="6">
    <location>
        <position position="54"/>
    </location>
</feature>
<dbReference type="InterPro" id="IPR001789">
    <property type="entry name" value="Sig_transdc_resp-reg_receiver"/>
</dbReference>